<dbReference type="EMBL" id="NQVE01000183">
    <property type="protein sequence ID" value="RAL41916.1"/>
    <property type="molecule type" value="Genomic_DNA"/>
</dbReference>
<dbReference type="SUPFAM" id="SSF51905">
    <property type="entry name" value="FAD/NAD(P)-binding domain"/>
    <property type="match status" value="1"/>
</dbReference>
<dbReference type="Gene3D" id="3.50.50.60">
    <property type="entry name" value="FAD/NAD(P)-binding domain"/>
    <property type="match status" value="1"/>
</dbReference>
<keyword evidence="2" id="KW-0560">Oxidoreductase</keyword>
<evidence type="ECO:0000259" key="3">
    <source>
        <dbReference type="Pfam" id="PF01593"/>
    </source>
</evidence>
<dbReference type="InterPro" id="IPR050281">
    <property type="entry name" value="Flavin_monoamine_oxidase"/>
</dbReference>
<dbReference type="PANTHER" id="PTHR10742">
    <property type="entry name" value="FLAVIN MONOAMINE OXIDASE"/>
    <property type="match status" value="1"/>
</dbReference>
<evidence type="ECO:0000313" key="4">
    <source>
        <dbReference type="EMBL" id="RAL41916.1"/>
    </source>
</evidence>
<dbReference type="InterPro" id="IPR002937">
    <property type="entry name" value="Amino_oxidase"/>
</dbReference>
<dbReference type="GO" id="GO:0005777">
    <property type="term" value="C:peroxisome"/>
    <property type="evidence" value="ECO:0007669"/>
    <property type="project" value="TreeGrafter"/>
</dbReference>
<dbReference type="AlphaFoldDB" id="A0A328D8W8"/>
<feature type="domain" description="Amine oxidase" evidence="3">
    <location>
        <begin position="41"/>
        <end position="395"/>
    </location>
</feature>
<dbReference type="Pfam" id="PF01593">
    <property type="entry name" value="Amino_oxidase"/>
    <property type="match status" value="1"/>
</dbReference>
<sequence length="524" mass="58745">MESRSNNYNLQIQRGLCYSSDETPERRLSASPSVIVIGAGFAGLAAARALSDASFKVVVLESRNRIGGRAHTNYSFGFPVDLGASWLHGVCDENPLAHVIGRLGLPLYRTSGDNSVLYDHDLESYALFDMNGNKVPQELVSNVGVTFESILKETEKIRQEFSEDISMKRAISLVFERRPDLRMDGLGNKVLQWYLCRMEGWFAADADTISLKCWDKEELLPGGHGLMVRGYRPVINTLAKGLDIRLGHRVEKVVRRYNGVKVTVEDGRTFLADAAVVAVPLGVLKSNRITFEPKLPDWKEVAIKELGIGIENKIALHFGDIFWPNVEFLGVVAETTYECSYFLNLHKATGHPVLVYMPAGQLARDIEKMSDEDAAKLAFTQLKRILPNASEPVSFCAFIIYLRNVILPEIIVGLTKYIFPKTVVHIISSYKLPLPPFDLLGFYFTQSLRKKWNYMVEICVEIMNHNFFLFPFKFLLPNMMLSKAVIEIYFLGIVLCADSVSCFSLGDGCELAGIVQLRHSGEIP</sequence>
<dbReference type="GO" id="GO:0006598">
    <property type="term" value="P:polyamine catabolic process"/>
    <property type="evidence" value="ECO:0007669"/>
    <property type="project" value="TreeGrafter"/>
</dbReference>
<dbReference type="Gene3D" id="3.90.660.10">
    <property type="match status" value="1"/>
</dbReference>
<comment type="similarity">
    <text evidence="1">Belongs to the flavin monoamine oxidase family.</text>
</comment>
<gene>
    <name evidence="4" type="ORF">DM860_009098</name>
</gene>
<dbReference type="GO" id="GO:0046592">
    <property type="term" value="F:polyamine oxidase activity"/>
    <property type="evidence" value="ECO:0007669"/>
    <property type="project" value="TreeGrafter"/>
</dbReference>
<evidence type="ECO:0000256" key="2">
    <source>
        <dbReference type="ARBA" id="ARBA00023002"/>
    </source>
</evidence>
<dbReference type="Proteomes" id="UP000249390">
    <property type="component" value="Unassembled WGS sequence"/>
</dbReference>
<name>A0A328D8W8_9ASTE</name>
<protein>
    <recommendedName>
        <fullName evidence="3">Amine oxidase domain-containing protein</fullName>
    </recommendedName>
</protein>
<proteinExistence type="inferred from homology"/>
<organism evidence="4 5">
    <name type="scientific">Cuscuta australis</name>
    <dbReference type="NCBI Taxonomy" id="267555"/>
    <lineage>
        <taxon>Eukaryota</taxon>
        <taxon>Viridiplantae</taxon>
        <taxon>Streptophyta</taxon>
        <taxon>Embryophyta</taxon>
        <taxon>Tracheophyta</taxon>
        <taxon>Spermatophyta</taxon>
        <taxon>Magnoliopsida</taxon>
        <taxon>eudicotyledons</taxon>
        <taxon>Gunneridae</taxon>
        <taxon>Pentapetalae</taxon>
        <taxon>asterids</taxon>
        <taxon>lamiids</taxon>
        <taxon>Solanales</taxon>
        <taxon>Convolvulaceae</taxon>
        <taxon>Cuscuteae</taxon>
        <taxon>Cuscuta</taxon>
        <taxon>Cuscuta subgen. Grammica</taxon>
        <taxon>Cuscuta sect. Cleistogrammica</taxon>
    </lineage>
</organism>
<accession>A0A328D8W8</accession>
<reference evidence="4 5" key="1">
    <citation type="submission" date="2018-06" db="EMBL/GenBank/DDBJ databases">
        <title>The Genome of Cuscuta australis (Dodder) Provides Insight into the Evolution of Plant Parasitism.</title>
        <authorList>
            <person name="Liu H."/>
        </authorList>
    </citation>
    <scope>NUCLEOTIDE SEQUENCE [LARGE SCALE GENOMIC DNA]</scope>
    <source>
        <strain evidence="5">cv. Yunnan</strain>
        <tissue evidence="4">Vines</tissue>
    </source>
</reference>
<dbReference type="PANTHER" id="PTHR10742:SF386">
    <property type="entry name" value="LYSINE-SPECIFIC HISTONE DEMETHYLASE 1A"/>
    <property type="match status" value="1"/>
</dbReference>
<evidence type="ECO:0000256" key="1">
    <source>
        <dbReference type="ARBA" id="ARBA00005995"/>
    </source>
</evidence>
<evidence type="ECO:0000313" key="5">
    <source>
        <dbReference type="Proteomes" id="UP000249390"/>
    </source>
</evidence>
<keyword evidence="5" id="KW-1185">Reference proteome</keyword>
<comment type="caution">
    <text evidence="4">The sequence shown here is derived from an EMBL/GenBank/DDBJ whole genome shotgun (WGS) entry which is preliminary data.</text>
</comment>
<dbReference type="InterPro" id="IPR036188">
    <property type="entry name" value="FAD/NAD-bd_sf"/>
</dbReference>
<dbReference type="SUPFAM" id="SSF54373">
    <property type="entry name" value="FAD-linked reductases, C-terminal domain"/>
    <property type="match status" value="1"/>
</dbReference>